<keyword evidence="4" id="KW-0716">Sensory transduction</keyword>
<keyword evidence="7" id="KW-1133">Transmembrane helix</keyword>
<dbReference type="PRINTS" id="PR01609">
    <property type="entry name" value="CD36FAMILY"/>
</dbReference>
<dbReference type="OMA" id="IWADENA"/>
<keyword evidence="8" id="KW-0472">Membrane</keyword>
<dbReference type="Proteomes" id="UP000015103">
    <property type="component" value="Unassembled WGS sequence"/>
</dbReference>
<feature type="compositionally biased region" description="Basic and acidic residues" evidence="12">
    <location>
        <begin position="619"/>
        <end position="651"/>
    </location>
</feature>
<protein>
    <recommendedName>
        <fullName evidence="15">Sensory neuron membrane protein 1</fullName>
    </recommendedName>
</protein>
<sequence>MVNLQEGNDIRNVWKAIPYLFNFNIYVFNITNPMEVQNGATPIVKEIGPYRYKEFKEKVDLVDDVDEGTITYSNMNTWYFQKEKTLPLTGDEVVTIPHLPLWSMLLVAESDFPSPLLSVVNAGLPKIYGKLKTVFMTATVNELLFKGVLIDCSVKDFLPKILCVAIKQNSKPLQKLGNNRYLFSVLGPRNATPESSRVTVKNGVGDAYSIGKVIRVNGKSANSMWLEGDCNRFAGTDATIFPPFRRPDNNSVVAYSTDVCRSIFGTYEGDGEYRGIQGHKYVFSLGDTRKNRKDSCYCLRDDACPKKGAIDLMKCQGAPLVGTFPHFYDSDESFLRGVIGLKPIKEKHELSFLMEPVITIYFHHFSTSATPLVARKRFQFNLPLHPIRYVNVTRKIKPTLMPILWLEENLDLDGELMDFLEANLLSNLRLANGVKWTLIVLGVSLCFVGVFMHQKKKLNDRPVIRVTPSPSGSVQTNLSKSTADSREQLISPFSKGDSPFQAGVVLEPSLLKEGSGGYLSRKSGSSEDPENVSRFAGKLYERLSPPSTSPPVETISRRLQHEPQIIMSPVPSDLPPIETPLLQQRKTPPQPSAEESGVFRIRGTEESTVIPIKSTHGTAESRKSERRKAESRLSEHSEAESLPKEKQDIPH</sequence>
<evidence type="ECO:0000313" key="13">
    <source>
        <dbReference type="EnsemblMetazoa" id="RPRC013910-PA"/>
    </source>
</evidence>
<accession>T1IC90</accession>
<evidence type="ECO:0000256" key="12">
    <source>
        <dbReference type="SAM" id="MobiDB-lite"/>
    </source>
</evidence>
<organism evidence="13 14">
    <name type="scientific">Rhodnius prolixus</name>
    <name type="common">Triatomid bug</name>
    <dbReference type="NCBI Taxonomy" id="13249"/>
    <lineage>
        <taxon>Eukaryota</taxon>
        <taxon>Metazoa</taxon>
        <taxon>Ecdysozoa</taxon>
        <taxon>Arthropoda</taxon>
        <taxon>Hexapoda</taxon>
        <taxon>Insecta</taxon>
        <taxon>Pterygota</taxon>
        <taxon>Neoptera</taxon>
        <taxon>Paraneoptera</taxon>
        <taxon>Hemiptera</taxon>
        <taxon>Heteroptera</taxon>
        <taxon>Panheteroptera</taxon>
        <taxon>Cimicomorpha</taxon>
        <taxon>Reduviidae</taxon>
        <taxon>Triatominae</taxon>
        <taxon>Rhodnius</taxon>
    </lineage>
</organism>
<evidence type="ECO:0000256" key="11">
    <source>
        <dbReference type="ARBA" id="ARBA00023180"/>
    </source>
</evidence>
<evidence type="ECO:0000313" key="14">
    <source>
        <dbReference type="Proteomes" id="UP000015103"/>
    </source>
</evidence>
<proteinExistence type="inferred from homology"/>
<evidence type="ECO:0000256" key="1">
    <source>
        <dbReference type="ARBA" id="ARBA00004651"/>
    </source>
</evidence>
<feature type="region of interest" description="Disordered" evidence="12">
    <location>
        <begin position="567"/>
        <end position="651"/>
    </location>
</feature>
<dbReference type="HOGENOM" id="CLU_019853_4_0_1"/>
<dbReference type="EMBL" id="ACPB03017884">
    <property type="status" value="NOT_ANNOTATED_CDS"/>
    <property type="molecule type" value="Genomic_DNA"/>
</dbReference>
<keyword evidence="11" id="KW-0325">Glycoprotein</keyword>
<dbReference type="PANTHER" id="PTHR11923">
    <property type="entry name" value="SCAVENGER RECEPTOR CLASS B TYPE-1 SR-B1"/>
    <property type="match status" value="1"/>
</dbReference>
<dbReference type="VEuPathDB" id="VectorBase:RPRC013910"/>
<evidence type="ECO:0000256" key="3">
    <source>
        <dbReference type="ARBA" id="ARBA00022475"/>
    </source>
</evidence>
<dbReference type="InterPro" id="IPR002159">
    <property type="entry name" value="CD36_fam"/>
</dbReference>
<evidence type="ECO:0000256" key="5">
    <source>
        <dbReference type="ARBA" id="ARBA00022692"/>
    </source>
</evidence>
<dbReference type="GO" id="GO:0005886">
    <property type="term" value="C:plasma membrane"/>
    <property type="evidence" value="ECO:0007669"/>
    <property type="project" value="UniProtKB-SubCell"/>
</dbReference>
<dbReference type="GO" id="GO:0007608">
    <property type="term" value="P:sensory perception of smell"/>
    <property type="evidence" value="ECO:0007669"/>
    <property type="project" value="UniProtKB-KW"/>
</dbReference>
<evidence type="ECO:0008006" key="15">
    <source>
        <dbReference type="Google" id="ProtNLM"/>
    </source>
</evidence>
<dbReference type="GO" id="GO:0005044">
    <property type="term" value="F:scavenger receptor activity"/>
    <property type="evidence" value="ECO:0007669"/>
    <property type="project" value="TreeGrafter"/>
</dbReference>
<evidence type="ECO:0000256" key="7">
    <source>
        <dbReference type="ARBA" id="ARBA00022989"/>
    </source>
</evidence>
<dbReference type="InParanoid" id="T1IC90"/>
<dbReference type="EnsemblMetazoa" id="RPRC013910-RA">
    <property type="protein sequence ID" value="RPRC013910-PA"/>
    <property type="gene ID" value="RPRC013910"/>
</dbReference>
<dbReference type="Pfam" id="PF01130">
    <property type="entry name" value="CD36"/>
    <property type="match status" value="1"/>
</dbReference>
<reference evidence="13" key="1">
    <citation type="submission" date="2015-05" db="UniProtKB">
        <authorList>
            <consortium name="EnsemblMetazoa"/>
        </authorList>
    </citation>
    <scope>IDENTIFICATION</scope>
</reference>
<dbReference type="GO" id="GO:0005737">
    <property type="term" value="C:cytoplasm"/>
    <property type="evidence" value="ECO:0007669"/>
    <property type="project" value="TreeGrafter"/>
</dbReference>
<keyword evidence="3" id="KW-1003">Cell membrane</keyword>
<keyword evidence="14" id="KW-1185">Reference proteome</keyword>
<evidence type="ECO:0000256" key="9">
    <source>
        <dbReference type="ARBA" id="ARBA00023157"/>
    </source>
</evidence>
<evidence type="ECO:0000256" key="2">
    <source>
        <dbReference type="ARBA" id="ARBA00010532"/>
    </source>
</evidence>
<evidence type="ECO:0000256" key="6">
    <source>
        <dbReference type="ARBA" id="ARBA00022725"/>
    </source>
</evidence>
<keyword evidence="10" id="KW-0675">Receptor</keyword>
<dbReference type="PANTHER" id="PTHR11923:SF69">
    <property type="entry name" value="SENSORY NEURON MEMBRANE PROTEIN 1"/>
    <property type="match status" value="1"/>
</dbReference>
<dbReference type="AlphaFoldDB" id="T1IC90"/>
<comment type="similarity">
    <text evidence="2">Belongs to the CD36 family.</text>
</comment>
<evidence type="ECO:0000256" key="10">
    <source>
        <dbReference type="ARBA" id="ARBA00023170"/>
    </source>
</evidence>
<comment type="subcellular location">
    <subcellularLocation>
        <location evidence="1">Cell membrane</location>
        <topology evidence="1">Multi-pass membrane protein</topology>
    </subcellularLocation>
</comment>
<name>T1IC90_RHOPR</name>
<dbReference type="eggNOG" id="KOG3776">
    <property type="taxonomic scope" value="Eukaryota"/>
</dbReference>
<keyword evidence="6" id="KW-0552">Olfaction</keyword>
<keyword evidence="9" id="KW-1015">Disulfide bond</keyword>
<evidence type="ECO:0000256" key="8">
    <source>
        <dbReference type="ARBA" id="ARBA00023136"/>
    </source>
</evidence>
<evidence type="ECO:0000256" key="4">
    <source>
        <dbReference type="ARBA" id="ARBA00022606"/>
    </source>
</evidence>
<keyword evidence="5" id="KW-0812">Transmembrane</keyword>
<dbReference type="STRING" id="13249.T1IC90"/>